<keyword evidence="8" id="KW-1185">Reference proteome</keyword>
<dbReference type="Gene3D" id="1.10.150.20">
    <property type="entry name" value="5' to 3' exonuclease, C-terminal subdomain"/>
    <property type="match status" value="1"/>
</dbReference>
<comment type="similarity">
    <text evidence="1 4">Belongs to the DNA polymerase type-Y family.</text>
</comment>
<evidence type="ECO:0000313" key="7">
    <source>
        <dbReference type="EMBL" id="GAA2025149.1"/>
    </source>
</evidence>
<evidence type="ECO:0000313" key="8">
    <source>
        <dbReference type="Proteomes" id="UP001501196"/>
    </source>
</evidence>
<evidence type="ECO:0000256" key="2">
    <source>
        <dbReference type="ARBA" id="ARBA00025589"/>
    </source>
</evidence>
<dbReference type="Pfam" id="PF11798">
    <property type="entry name" value="IMS_HHH"/>
    <property type="match status" value="1"/>
</dbReference>
<dbReference type="CDD" id="cd03586">
    <property type="entry name" value="PolY_Pol_IV_kappa"/>
    <property type="match status" value="1"/>
</dbReference>
<comment type="cofactor">
    <cofactor evidence="4">
        <name>Mg(2+)</name>
        <dbReference type="ChEBI" id="CHEBI:18420"/>
    </cofactor>
    <text evidence="4">Binds 2 magnesium ions per subunit.</text>
</comment>
<dbReference type="InterPro" id="IPR050116">
    <property type="entry name" value="DNA_polymerase-Y"/>
</dbReference>
<dbReference type="Proteomes" id="UP001501196">
    <property type="component" value="Unassembled WGS sequence"/>
</dbReference>
<dbReference type="PROSITE" id="PS50173">
    <property type="entry name" value="UMUC"/>
    <property type="match status" value="1"/>
</dbReference>
<comment type="caution">
    <text evidence="7">The sequence shown here is derived from an EMBL/GenBank/DDBJ whole genome shotgun (WGS) entry which is preliminary data.</text>
</comment>
<comment type="catalytic activity">
    <reaction evidence="3 4">
        <text>DNA(n) + a 2'-deoxyribonucleoside 5'-triphosphate = DNA(n+1) + diphosphate</text>
        <dbReference type="Rhea" id="RHEA:22508"/>
        <dbReference type="Rhea" id="RHEA-COMP:17339"/>
        <dbReference type="Rhea" id="RHEA-COMP:17340"/>
        <dbReference type="ChEBI" id="CHEBI:33019"/>
        <dbReference type="ChEBI" id="CHEBI:61560"/>
        <dbReference type="ChEBI" id="CHEBI:173112"/>
        <dbReference type="EC" id="2.7.7.7"/>
    </reaction>
</comment>
<reference evidence="7 8" key="1">
    <citation type="journal article" date="2019" name="Int. J. Syst. Evol. Microbiol.">
        <title>The Global Catalogue of Microorganisms (GCM) 10K type strain sequencing project: providing services to taxonomists for standard genome sequencing and annotation.</title>
        <authorList>
            <consortium name="The Broad Institute Genomics Platform"/>
            <consortium name="The Broad Institute Genome Sequencing Center for Infectious Disease"/>
            <person name="Wu L."/>
            <person name="Ma J."/>
        </authorList>
    </citation>
    <scope>NUCLEOTIDE SEQUENCE [LARGE SCALE GENOMIC DNA]</scope>
    <source>
        <strain evidence="7 8">JCM 15672</strain>
    </source>
</reference>
<dbReference type="NCBIfam" id="NF002751">
    <property type="entry name" value="PRK02794.1"/>
    <property type="match status" value="1"/>
</dbReference>
<keyword evidence="4" id="KW-0548">Nucleotidyltransferase</keyword>
<dbReference type="RefSeq" id="WP_344369227.1">
    <property type="nucleotide sequence ID" value="NZ_BAAAPW010000001.1"/>
</dbReference>
<dbReference type="InterPro" id="IPR036775">
    <property type="entry name" value="DNA_pol_Y-fam_lit_finger_sf"/>
</dbReference>
<name>A0ABN2TYW1_9MICO</name>
<dbReference type="Gene3D" id="3.30.1490.100">
    <property type="entry name" value="DNA polymerase, Y-family, little finger domain"/>
    <property type="match status" value="1"/>
</dbReference>
<keyword evidence="4" id="KW-0227">DNA damage</keyword>
<organism evidence="7 8">
    <name type="scientific">Agromyces tropicus</name>
    <dbReference type="NCBI Taxonomy" id="555371"/>
    <lineage>
        <taxon>Bacteria</taxon>
        <taxon>Bacillati</taxon>
        <taxon>Actinomycetota</taxon>
        <taxon>Actinomycetes</taxon>
        <taxon>Micrococcales</taxon>
        <taxon>Microbacteriaceae</taxon>
        <taxon>Agromyces</taxon>
    </lineage>
</organism>
<dbReference type="EMBL" id="BAAAPW010000001">
    <property type="protein sequence ID" value="GAA2025149.1"/>
    <property type="molecule type" value="Genomic_DNA"/>
</dbReference>
<dbReference type="HAMAP" id="MF_01113">
    <property type="entry name" value="DNApol_IV"/>
    <property type="match status" value="1"/>
</dbReference>
<feature type="region of interest" description="Disordered" evidence="5">
    <location>
        <begin position="400"/>
        <end position="427"/>
    </location>
</feature>
<dbReference type="Gene3D" id="3.30.70.270">
    <property type="match status" value="1"/>
</dbReference>
<keyword evidence="4" id="KW-0238">DNA-binding</keyword>
<feature type="site" description="Substrate discrimination" evidence="4">
    <location>
        <position position="32"/>
    </location>
</feature>
<dbReference type="Pfam" id="PF11799">
    <property type="entry name" value="IMS_C"/>
    <property type="match status" value="1"/>
</dbReference>
<evidence type="ECO:0000256" key="3">
    <source>
        <dbReference type="ARBA" id="ARBA00049244"/>
    </source>
</evidence>
<dbReference type="InterPro" id="IPR022880">
    <property type="entry name" value="DNApol_IV"/>
</dbReference>
<comment type="subcellular location">
    <subcellularLocation>
        <location evidence="4">Cytoplasm</location>
    </subcellularLocation>
</comment>
<dbReference type="PANTHER" id="PTHR11076:SF33">
    <property type="entry name" value="DNA POLYMERASE KAPPA"/>
    <property type="match status" value="1"/>
</dbReference>
<evidence type="ECO:0000256" key="5">
    <source>
        <dbReference type="SAM" id="MobiDB-lite"/>
    </source>
</evidence>
<dbReference type="InterPro" id="IPR043502">
    <property type="entry name" value="DNA/RNA_pol_sf"/>
</dbReference>
<dbReference type="InterPro" id="IPR024728">
    <property type="entry name" value="PolY_HhH_motif"/>
</dbReference>
<comment type="subunit">
    <text evidence="4">Monomer.</text>
</comment>
<dbReference type="InterPro" id="IPR043128">
    <property type="entry name" value="Rev_trsase/Diguanyl_cyclase"/>
</dbReference>
<accession>A0ABN2TYW1</accession>
<dbReference type="InterPro" id="IPR017961">
    <property type="entry name" value="DNA_pol_Y-fam_little_finger"/>
</dbReference>
<keyword evidence="4" id="KW-0239">DNA-directed DNA polymerase</keyword>
<keyword evidence="4" id="KW-0235">DNA replication</keyword>
<dbReference type="PANTHER" id="PTHR11076">
    <property type="entry name" value="DNA REPAIR POLYMERASE UMUC / TRANSFERASE FAMILY MEMBER"/>
    <property type="match status" value="1"/>
</dbReference>
<sequence length="427" mass="46404">MSKQDGSSRQVTTGPVDDSATPILHVDMDAFFVSVELLRRPELRGKPVLVGGTAGRGVVAAASYEARRFGVNSAMPMSVALQRCPNAIVLRGDHRRYSEYSERVMAIFRELTPLVEPLSIDEAFLDVSGARRLHGSPAEIAWTIRRRVHDETGLTCSVGVAASKYVAKVASSRAKPDGMLVVPAAETVAFLHPLPVSALWGVGRVTEQSLLKLGLRTVGDVAEMPVDALARAVGPALAAQLSRLANGVDARDVETRRVEKSIGHETTFHHDLVEHADIARELLRLATDVGVRLRRAGVLARTVTLKLRYGDFTTVTRSRTLAEPTDVARRIYEEALVPLADLVGDGRRVRLIGVRAEHLRPAGDGAPLWDPDEEWRDAERTVDEVVRRFGRGAVRPAALVRPAAESAAPTVRDGGDEETPSGPRSFW</sequence>
<dbReference type="InterPro" id="IPR001126">
    <property type="entry name" value="UmuC"/>
</dbReference>
<evidence type="ECO:0000256" key="4">
    <source>
        <dbReference type="HAMAP-Rule" id="MF_01113"/>
    </source>
</evidence>
<dbReference type="EC" id="2.7.7.7" evidence="4"/>
<gene>
    <name evidence="7" type="primary">dinB_2</name>
    <name evidence="4" type="synonym">dinB</name>
    <name evidence="7" type="ORF">GCM10009819_05170</name>
</gene>
<keyword evidence="4" id="KW-0479">Metal-binding</keyword>
<keyword evidence="4" id="KW-0808">Transferase</keyword>
<proteinExistence type="inferred from homology"/>
<comment type="function">
    <text evidence="2 4">Poorly processive, error-prone DNA polymerase involved in untargeted mutagenesis. Copies undamaged DNA at stalled replication forks, which arise in vivo from mismatched or misaligned primer ends. These misaligned primers can be extended by PolIV. Exhibits no 3'-5' exonuclease (proofreading) activity. May be involved in translesional synthesis, in conjunction with the beta clamp from PolIII.</text>
</comment>
<keyword evidence="4" id="KW-0963">Cytoplasm</keyword>
<dbReference type="Gene3D" id="3.40.1170.60">
    <property type="match status" value="1"/>
</dbReference>
<protein>
    <recommendedName>
        <fullName evidence="4">DNA polymerase IV</fullName>
        <shortName evidence="4">Pol IV</shortName>
        <ecNumber evidence="4">2.7.7.7</ecNumber>
    </recommendedName>
</protein>
<dbReference type="Pfam" id="PF00817">
    <property type="entry name" value="IMS"/>
    <property type="match status" value="1"/>
</dbReference>
<dbReference type="NCBIfam" id="NF002882">
    <property type="entry name" value="PRK03348.1"/>
    <property type="match status" value="1"/>
</dbReference>
<evidence type="ECO:0000256" key="1">
    <source>
        <dbReference type="ARBA" id="ARBA00010945"/>
    </source>
</evidence>
<dbReference type="NCBIfam" id="NF002677">
    <property type="entry name" value="PRK02406.1"/>
    <property type="match status" value="1"/>
</dbReference>
<dbReference type="SUPFAM" id="SSF100879">
    <property type="entry name" value="Lesion bypass DNA polymerase (Y-family), little finger domain"/>
    <property type="match status" value="1"/>
</dbReference>
<feature type="active site" evidence="4">
    <location>
        <position position="122"/>
    </location>
</feature>
<evidence type="ECO:0000259" key="6">
    <source>
        <dbReference type="PROSITE" id="PS50173"/>
    </source>
</evidence>
<keyword evidence="4" id="KW-0515">Mutator protein</keyword>
<feature type="binding site" evidence="4">
    <location>
        <position position="121"/>
    </location>
    <ligand>
        <name>Mg(2+)</name>
        <dbReference type="ChEBI" id="CHEBI:18420"/>
    </ligand>
</feature>
<keyword evidence="4" id="KW-0460">Magnesium</keyword>
<feature type="domain" description="UmuC" evidence="6">
    <location>
        <begin position="23"/>
        <end position="203"/>
    </location>
</feature>
<keyword evidence="4" id="KW-0234">DNA repair</keyword>
<feature type="binding site" evidence="4">
    <location>
        <position position="27"/>
    </location>
    <ligand>
        <name>Mg(2+)</name>
        <dbReference type="ChEBI" id="CHEBI:18420"/>
    </ligand>
</feature>
<dbReference type="SUPFAM" id="SSF56672">
    <property type="entry name" value="DNA/RNA polymerases"/>
    <property type="match status" value="1"/>
</dbReference>
<dbReference type="NCBIfam" id="NF003015">
    <property type="entry name" value="PRK03858.1"/>
    <property type="match status" value="1"/>
</dbReference>